<keyword evidence="2" id="KW-0472">Membrane</keyword>
<evidence type="ECO:0000256" key="2">
    <source>
        <dbReference type="SAM" id="Phobius"/>
    </source>
</evidence>
<keyword evidence="2" id="KW-1133">Transmembrane helix</keyword>
<protein>
    <submittedName>
        <fullName evidence="3">Uncharacterized protein</fullName>
    </submittedName>
</protein>
<reference evidence="3 4" key="1">
    <citation type="submission" date="2019-05" db="EMBL/GenBank/DDBJ databases">
        <title>Another draft genome of Portunus trituberculatus and its Hox gene families provides insights of decapod evolution.</title>
        <authorList>
            <person name="Jeong J.-H."/>
            <person name="Song I."/>
            <person name="Kim S."/>
            <person name="Choi T."/>
            <person name="Kim D."/>
            <person name="Ryu S."/>
            <person name="Kim W."/>
        </authorList>
    </citation>
    <scope>NUCLEOTIDE SEQUENCE [LARGE SCALE GENOMIC DNA]</scope>
    <source>
        <tissue evidence="3">Muscle</tissue>
    </source>
</reference>
<evidence type="ECO:0000313" key="3">
    <source>
        <dbReference type="EMBL" id="MPC17930.1"/>
    </source>
</evidence>
<keyword evidence="4" id="KW-1185">Reference proteome</keyword>
<dbReference type="EMBL" id="VSRR010000632">
    <property type="protein sequence ID" value="MPC17930.1"/>
    <property type="molecule type" value="Genomic_DNA"/>
</dbReference>
<evidence type="ECO:0000256" key="1">
    <source>
        <dbReference type="SAM" id="MobiDB-lite"/>
    </source>
</evidence>
<feature type="transmembrane region" description="Helical" evidence="2">
    <location>
        <begin position="107"/>
        <end position="131"/>
    </location>
</feature>
<keyword evidence="2" id="KW-0812">Transmembrane</keyword>
<dbReference type="AlphaFoldDB" id="A0A5B7D9C5"/>
<name>A0A5B7D9C5_PORTR</name>
<proteinExistence type="predicted"/>
<dbReference type="Proteomes" id="UP000324222">
    <property type="component" value="Unassembled WGS sequence"/>
</dbReference>
<sequence length="141" mass="14690">MFSEVTAGFNEKFTAPSKPVLLDITGMGEALSSGESEGLVPGSNKPEGTSPPHSRSTTSTSTCDVTSCWLVADVTCVCEPLEMIKQIKASFSPGTLTPADWGLGDTWGLVLSSLLLVLAVGVAPSLANLFLRICKMGVVVK</sequence>
<feature type="region of interest" description="Disordered" evidence="1">
    <location>
        <begin position="31"/>
        <end position="61"/>
    </location>
</feature>
<accession>A0A5B7D9C5</accession>
<organism evidence="3 4">
    <name type="scientific">Portunus trituberculatus</name>
    <name type="common">Swimming crab</name>
    <name type="synonym">Neptunus trituberculatus</name>
    <dbReference type="NCBI Taxonomy" id="210409"/>
    <lineage>
        <taxon>Eukaryota</taxon>
        <taxon>Metazoa</taxon>
        <taxon>Ecdysozoa</taxon>
        <taxon>Arthropoda</taxon>
        <taxon>Crustacea</taxon>
        <taxon>Multicrustacea</taxon>
        <taxon>Malacostraca</taxon>
        <taxon>Eumalacostraca</taxon>
        <taxon>Eucarida</taxon>
        <taxon>Decapoda</taxon>
        <taxon>Pleocyemata</taxon>
        <taxon>Brachyura</taxon>
        <taxon>Eubrachyura</taxon>
        <taxon>Portunoidea</taxon>
        <taxon>Portunidae</taxon>
        <taxon>Portuninae</taxon>
        <taxon>Portunus</taxon>
    </lineage>
</organism>
<evidence type="ECO:0000313" key="4">
    <source>
        <dbReference type="Proteomes" id="UP000324222"/>
    </source>
</evidence>
<feature type="compositionally biased region" description="Low complexity" evidence="1">
    <location>
        <begin position="50"/>
        <end position="61"/>
    </location>
</feature>
<gene>
    <name evidence="3" type="ORF">E2C01_010799</name>
</gene>
<comment type="caution">
    <text evidence="3">The sequence shown here is derived from an EMBL/GenBank/DDBJ whole genome shotgun (WGS) entry which is preliminary data.</text>
</comment>